<keyword evidence="2" id="KW-0732">Signal</keyword>
<dbReference type="Gene3D" id="1.10.238.10">
    <property type="entry name" value="EF-hand"/>
    <property type="match status" value="2"/>
</dbReference>
<evidence type="ECO:0000256" key="2">
    <source>
        <dbReference type="SAM" id="SignalP"/>
    </source>
</evidence>
<reference evidence="5" key="1">
    <citation type="submission" date="2018-05" db="EMBL/GenBank/DDBJ databases">
        <authorList>
            <person name="Du Z."/>
            <person name="Wang X."/>
        </authorList>
    </citation>
    <scope>NUCLEOTIDE SEQUENCE [LARGE SCALE GENOMIC DNA]</scope>
    <source>
        <strain evidence="5">CQN31</strain>
    </source>
</reference>
<evidence type="ECO:0000259" key="3">
    <source>
        <dbReference type="PROSITE" id="PS50222"/>
    </source>
</evidence>
<feature type="compositionally biased region" description="Gly residues" evidence="1">
    <location>
        <begin position="29"/>
        <end position="44"/>
    </location>
</feature>
<dbReference type="PROSITE" id="PS00018">
    <property type="entry name" value="EF_HAND_1"/>
    <property type="match status" value="1"/>
</dbReference>
<feature type="region of interest" description="Disordered" evidence="1">
    <location>
        <begin position="152"/>
        <end position="192"/>
    </location>
</feature>
<dbReference type="PANTHER" id="PTHR10827:SF85">
    <property type="entry name" value="CALCIUM-BINDING PROTEIN"/>
    <property type="match status" value="1"/>
</dbReference>
<evidence type="ECO:0000256" key="1">
    <source>
        <dbReference type="SAM" id="MobiDB-lite"/>
    </source>
</evidence>
<sequence length="192" mass="20329">MKTSRIALLAGAAVIAGALALPAIAQPGPGQGPGPGAGGPGRGAPGFAMGEAFGRADTNGDRQVSRDEGWTWLSARFAEIDTNRDGGVTVEEFRAYAQQRMGGRTPPAEMRERAEQRGMGMFRALDVNGNGSITLEEIRPFAEAMFRARDTNADGQLSRQEVMPRRAGSHRGGHHHGQGGERRGPPAQQQSN</sequence>
<dbReference type="OrthoDB" id="7573521at2"/>
<comment type="caution">
    <text evidence="4">The sequence shown here is derived from an EMBL/GenBank/DDBJ whole genome shotgun (WGS) entry which is preliminary data.</text>
</comment>
<accession>A0A317FDW5</accession>
<feature type="region of interest" description="Disordered" evidence="1">
    <location>
        <begin position="27"/>
        <end position="46"/>
    </location>
</feature>
<dbReference type="Proteomes" id="UP000245765">
    <property type="component" value="Unassembled WGS sequence"/>
</dbReference>
<dbReference type="EMBL" id="QGNA01000002">
    <property type="protein sequence ID" value="PWS37260.1"/>
    <property type="molecule type" value="Genomic_DNA"/>
</dbReference>
<name>A0A317FDW5_9PROT</name>
<dbReference type="PROSITE" id="PS50222">
    <property type="entry name" value="EF_HAND_2"/>
    <property type="match status" value="2"/>
</dbReference>
<dbReference type="SUPFAM" id="SSF47473">
    <property type="entry name" value="EF-hand"/>
    <property type="match status" value="1"/>
</dbReference>
<proteinExistence type="predicted"/>
<dbReference type="Pfam" id="PF13202">
    <property type="entry name" value="EF-hand_5"/>
    <property type="match status" value="1"/>
</dbReference>
<dbReference type="Pfam" id="PF13499">
    <property type="entry name" value="EF-hand_7"/>
    <property type="match status" value="1"/>
</dbReference>
<dbReference type="InterPro" id="IPR018247">
    <property type="entry name" value="EF_Hand_1_Ca_BS"/>
</dbReference>
<feature type="domain" description="EF-hand" evidence="3">
    <location>
        <begin position="68"/>
        <end position="103"/>
    </location>
</feature>
<dbReference type="SMART" id="SM00054">
    <property type="entry name" value="EFh"/>
    <property type="match status" value="2"/>
</dbReference>
<organism evidence="4 5">
    <name type="scientific">Falsiroseomonas bella</name>
    <dbReference type="NCBI Taxonomy" id="2184016"/>
    <lineage>
        <taxon>Bacteria</taxon>
        <taxon>Pseudomonadati</taxon>
        <taxon>Pseudomonadota</taxon>
        <taxon>Alphaproteobacteria</taxon>
        <taxon>Acetobacterales</taxon>
        <taxon>Roseomonadaceae</taxon>
        <taxon>Falsiroseomonas</taxon>
    </lineage>
</organism>
<gene>
    <name evidence="4" type="ORF">DFH01_10415</name>
</gene>
<dbReference type="InterPro" id="IPR011992">
    <property type="entry name" value="EF-hand-dom_pair"/>
</dbReference>
<evidence type="ECO:0000313" key="5">
    <source>
        <dbReference type="Proteomes" id="UP000245765"/>
    </source>
</evidence>
<feature type="domain" description="EF-hand" evidence="3">
    <location>
        <begin position="113"/>
        <end position="148"/>
    </location>
</feature>
<dbReference type="GO" id="GO:0005509">
    <property type="term" value="F:calcium ion binding"/>
    <property type="evidence" value="ECO:0007669"/>
    <property type="project" value="InterPro"/>
</dbReference>
<feature type="compositionally biased region" description="Basic residues" evidence="1">
    <location>
        <begin position="167"/>
        <end position="177"/>
    </location>
</feature>
<dbReference type="AlphaFoldDB" id="A0A317FDW5"/>
<keyword evidence="5" id="KW-1185">Reference proteome</keyword>
<feature type="signal peptide" evidence="2">
    <location>
        <begin position="1"/>
        <end position="25"/>
    </location>
</feature>
<dbReference type="PANTHER" id="PTHR10827">
    <property type="entry name" value="RETICULOCALBIN"/>
    <property type="match status" value="1"/>
</dbReference>
<feature type="chain" id="PRO_5016384678" description="EF-hand domain-containing protein" evidence="2">
    <location>
        <begin position="26"/>
        <end position="192"/>
    </location>
</feature>
<protein>
    <recommendedName>
        <fullName evidence="3">EF-hand domain-containing protein</fullName>
    </recommendedName>
</protein>
<dbReference type="InterPro" id="IPR002048">
    <property type="entry name" value="EF_hand_dom"/>
</dbReference>
<dbReference type="RefSeq" id="WP_109870369.1">
    <property type="nucleotide sequence ID" value="NZ_QGNA01000002.1"/>
</dbReference>
<evidence type="ECO:0000313" key="4">
    <source>
        <dbReference type="EMBL" id="PWS37260.1"/>
    </source>
</evidence>